<proteinExistence type="predicted"/>
<gene>
    <name evidence="1" type="ORF">FKW44_002942</name>
</gene>
<dbReference type="Proteomes" id="UP000595437">
    <property type="component" value="Chromosome 2"/>
</dbReference>
<organism evidence="1 2">
    <name type="scientific">Caligus rogercresseyi</name>
    <name type="common">Sea louse</name>
    <dbReference type="NCBI Taxonomy" id="217165"/>
    <lineage>
        <taxon>Eukaryota</taxon>
        <taxon>Metazoa</taxon>
        <taxon>Ecdysozoa</taxon>
        <taxon>Arthropoda</taxon>
        <taxon>Crustacea</taxon>
        <taxon>Multicrustacea</taxon>
        <taxon>Hexanauplia</taxon>
        <taxon>Copepoda</taxon>
        <taxon>Siphonostomatoida</taxon>
        <taxon>Caligidae</taxon>
        <taxon>Caligus</taxon>
    </lineage>
</organism>
<dbReference type="EMBL" id="CP045891">
    <property type="protein sequence ID" value="QQP57821.1"/>
    <property type="molecule type" value="Genomic_DNA"/>
</dbReference>
<evidence type="ECO:0000313" key="1">
    <source>
        <dbReference type="EMBL" id="QQP57821.1"/>
    </source>
</evidence>
<sequence>HHQIFSKISGMVVELLFISLAAQKAFKDMRISLMGSKVGILSKESYYRY</sequence>
<evidence type="ECO:0000313" key="2">
    <source>
        <dbReference type="Proteomes" id="UP000595437"/>
    </source>
</evidence>
<reference evidence="2" key="1">
    <citation type="submission" date="2021-01" db="EMBL/GenBank/DDBJ databases">
        <title>Caligus Genome Assembly.</title>
        <authorList>
            <person name="Gallardo-Escarate C."/>
        </authorList>
    </citation>
    <scope>NUCLEOTIDE SEQUENCE [LARGE SCALE GENOMIC DNA]</scope>
</reference>
<dbReference type="AlphaFoldDB" id="A0A7T8KL28"/>
<keyword evidence="2" id="KW-1185">Reference proteome</keyword>
<accession>A0A7T8KL28</accession>
<name>A0A7T8KL28_CALRO</name>
<feature type="non-terminal residue" evidence="1">
    <location>
        <position position="1"/>
    </location>
</feature>
<protein>
    <submittedName>
        <fullName evidence="1">Uncharacterized protein</fullName>
    </submittedName>
</protein>